<evidence type="ECO:0000313" key="3">
    <source>
        <dbReference type="Proteomes" id="UP000272025"/>
    </source>
</evidence>
<accession>A0A3N2PRD9</accession>
<feature type="region of interest" description="Disordered" evidence="1">
    <location>
        <begin position="58"/>
        <end position="132"/>
    </location>
</feature>
<evidence type="ECO:0000313" key="2">
    <source>
        <dbReference type="EMBL" id="ROT37040.1"/>
    </source>
</evidence>
<proteinExistence type="predicted"/>
<feature type="region of interest" description="Disordered" evidence="1">
    <location>
        <begin position="144"/>
        <end position="166"/>
    </location>
</feature>
<dbReference type="AlphaFoldDB" id="A0A3N2PRD9"/>
<protein>
    <submittedName>
        <fullName evidence="2">Uncharacterized protein</fullName>
    </submittedName>
</protein>
<feature type="region of interest" description="Disordered" evidence="1">
    <location>
        <begin position="179"/>
        <end position="278"/>
    </location>
</feature>
<feature type="compositionally biased region" description="Basic and acidic residues" evidence="1">
    <location>
        <begin position="65"/>
        <end position="74"/>
    </location>
</feature>
<dbReference type="Proteomes" id="UP000272025">
    <property type="component" value="Unassembled WGS sequence"/>
</dbReference>
<sequence>MGGSYYSDYSDDDDYDVRIRTSGRQASTPYTYVEAPRRPVSYVATDRRPDAYLVPERTVVRARSRSRERFRRPDPPTSPPAPAAHPVIINNNRFYHEPSDEEDDYRQLQVARPRQRSHSRAGPATDLISRQEFEAEQMRRELEEIKLNKSRDEDERRALKQCQDEGELRRIKQELDKIRAQEEREKEERRAQKQSQEEAELRHAKQILEQRRAQEEREKEEARIKEELELKRLKEEERQKELKKQREKEAQAAIERYKQQERERVAREEKEKEEREKEYQRRLQEDLIQSGLDEKHIAAILKKEKIPEKPAPTPPAEATRPTYTRMARKHLSIETLRTFHIEYELDIDPEYVLIKRWVPDWEQDTLWKHTRGVREKRSSRLLLEVGDKRSGREDPKFEWVRKKSDRKRSKSPALLMYLAGARPA</sequence>
<dbReference type="OrthoDB" id="5242628at2759"/>
<dbReference type="GeneID" id="39580885"/>
<gene>
    <name evidence="2" type="ORF">SODALDRAFT_335257</name>
</gene>
<reference evidence="2 3" key="1">
    <citation type="journal article" date="2018" name="Mol. Ecol.">
        <title>The obligate alkalophilic soda-lake fungus Sodiomyces alkalinus has shifted to a protein diet.</title>
        <authorList>
            <person name="Grum-Grzhimaylo A.A."/>
            <person name="Falkoski D.L."/>
            <person name="van den Heuvel J."/>
            <person name="Valero-Jimenez C.A."/>
            <person name="Min B."/>
            <person name="Choi I.G."/>
            <person name="Lipzen A."/>
            <person name="Daum C.G."/>
            <person name="Aanen D.K."/>
            <person name="Tsang A."/>
            <person name="Henrissat B."/>
            <person name="Bilanenko E.N."/>
            <person name="de Vries R.P."/>
            <person name="van Kan J.A.L."/>
            <person name="Grigoriev I.V."/>
            <person name="Debets A.J.M."/>
        </authorList>
    </citation>
    <scope>NUCLEOTIDE SEQUENCE [LARGE SCALE GENOMIC DNA]</scope>
    <source>
        <strain evidence="2 3">F11</strain>
    </source>
</reference>
<organism evidence="2 3">
    <name type="scientific">Sodiomyces alkalinus (strain CBS 110278 / VKM F-3762 / F11)</name>
    <name type="common">Alkaliphilic filamentous fungus</name>
    <dbReference type="NCBI Taxonomy" id="1314773"/>
    <lineage>
        <taxon>Eukaryota</taxon>
        <taxon>Fungi</taxon>
        <taxon>Dikarya</taxon>
        <taxon>Ascomycota</taxon>
        <taxon>Pezizomycotina</taxon>
        <taxon>Sordariomycetes</taxon>
        <taxon>Hypocreomycetidae</taxon>
        <taxon>Glomerellales</taxon>
        <taxon>Plectosphaerellaceae</taxon>
        <taxon>Sodiomyces</taxon>
    </lineage>
</organism>
<dbReference type="RefSeq" id="XP_028464846.1">
    <property type="nucleotide sequence ID" value="XM_028612407.1"/>
</dbReference>
<keyword evidence="3" id="KW-1185">Reference proteome</keyword>
<dbReference type="EMBL" id="ML119058">
    <property type="protein sequence ID" value="ROT37040.1"/>
    <property type="molecule type" value="Genomic_DNA"/>
</dbReference>
<evidence type="ECO:0000256" key="1">
    <source>
        <dbReference type="SAM" id="MobiDB-lite"/>
    </source>
</evidence>
<name>A0A3N2PRD9_SODAK</name>